<sequence length="218" mass="24253">MATVVGVTVSEKTTYSSKRPNELVRGNRTHTQNSDPDSLTQVKRIQSRSYCKNTTARPTAMDIEETMYTNDADADTSDTEHHMDPPANQFIALIKLVAFKLQERTATQQLRRTGEPTRPECWFNCQGAVESESTSAWIGIEETINKRTQQLMNHKIPSPALSLADGSYAVRAATKSMSKSIVGPPATTPSKRNLDRKTRFIAYFKGPTKQMLGKSLAK</sequence>
<proteinExistence type="predicted"/>
<evidence type="ECO:0000256" key="1">
    <source>
        <dbReference type="SAM" id="MobiDB-lite"/>
    </source>
</evidence>
<protein>
    <submittedName>
        <fullName evidence="2">Uncharacterized protein</fullName>
    </submittedName>
</protein>
<organism evidence="2 3">
    <name type="scientific">Lentinula detonsa</name>
    <dbReference type="NCBI Taxonomy" id="2804962"/>
    <lineage>
        <taxon>Eukaryota</taxon>
        <taxon>Fungi</taxon>
        <taxon>Dikarya</taxon>
        <taxon>Basidiomycota</taxon>
        <taxon>Agaricomycotina</taxon>
        <taxon>Agaricomycetes</taxon>
        <taxon>Agaricomycetidae</taxon>
        <taxon>Agaricales</taxon>
        <taxon>Marasmiineae</taxon>
        <taxon>Omphalotaceae</taxon>
        <taxon>Lentinula</taxon>
    </lineage>
</organism>
<name>A0A9W8NTE9_9AGAR</name>
<dbReference type="Proteomes" id="UP001142393">
    <property type="component" value="Unassembled WGS sequence"/>
</dbReference>
<feature type="compositionally biased region" description="Polar residues" evidence="1">
    <location>
        <begin position="29"/>
        <end position="38"/>
    </location>
</feature>
<reference evidence="2 3" key="1">
    <citation type="journal article" date="2023" name="Proc. Natl. Acad. Sci. U.S.A.">
        <title>A global phylogenomic analysis of the shiitake genus Lentinula.</title>
        <authorList>
            <person name="Sierra-Patev S."/>
            <person name="Min B."/>
            <person name="Naranjo-Ortiz M."/>
            <person name="Looney B."/>
            <person name="Konkel Z."/>
            <person name="Slot J.C."/>
            <person name="Sakamoto Y."/>
            <person name="Steenwyk J.L."/>
            <person name="Rokas A."/>
            <person name="Carro J."/>
            <person name="Camarero S."/>
            <person name="Ferreira P."/>
            <person name="Molpeceres G."/>
            <person name="Ruiz-Duenas F.J."/>
            <person name="Serrano A."/>
            <person name="Henrissat B."/>
            <person name="Drula E."/>
            <person name="Hughes K.W."/>
            <person name="Mata J.L."/>
            <person name="Ishikawa N.K."/>
            <person name="Vargas-Isla R."/>
            <person name="Ushijima S."/>
            <person name="Smith C.A."/>
            <person name="Donoghue J."/>
            <person name="Ahrendt S."/>
            <person name="Andreopoulos W."/>
            <person name="He G."/>
            <person name="LaButti K."/>
            <person name="Lipzen A."/>
            <person name="Ng V."/>
            <person name="Riley R."/>
            <person name="Sandor L."/>
            <person name="Barry K."/>
            <person name="Martinez A.T."/>
            <person name="Xiao Y."/>
            <person name="Gibbons J.G."/>
            <person name="Terashima K."/>
            <person name="Grigoriev I.V."/>
            <person name="Hibbett D."/>
        </authorList>
    </citation>
    <scope>NUCLEOTIDE SEQUENCE [LARGE SCALE GENOMIC DNA]</scope>
    <source>
        <strain evidence="2 3">TFB7810</strain>
    </source>
</reference>
<dbReference type="EMBL" id="JANVFU010000014">
    <property type="protein sequence ID" value="KAJ3740460.1"/>
    <property type="molecule type" value="Genomic_DNA"/>
</dbReference>
<dbReference type="AlphaFoldDB" id="A0A9W8NTE9"/>
<feature type="region of interest" description="Disordered" evidence="1">
    <location>
        <begin position="1"/>
        <end position="38"/>
    </location>
</feature>
<evidence type="ECO:0000313" key="3">
    <source>
        <dbReference type="Proteomes" id="UP001142393"/>
    </source>
</evidence>
<keyword evidence="3" id="KW-1185">Reference proteome</keyword>
<evidence type="ECO:0000313" key="2">
    <source>
        <dbReference type="EMBL" id="KAJ3740460.1"/>
    </source>
</evidence>
<accession>A0A9W8NTE9</accession>
<comment type="caution">
    <text evidence="2">The sequence shown here is derived from an EMBL/GenBank/DDBJ whole genome shotgun (WGS) entry which is preliminary data.</text>
</comment>
<gene>
    <name evidence="2" type="ORF">DFH05DRAFT_1463018</name>
</gene>